<organism evidence="2 3">
    <name type="scientific">Brassica cretica</name>
    <name type="common">Mustard</name>
    <dbReference type="NCBI Taxonomy" id="69181"/>
    <lineage>
        <taxon>Eukaryota</taxon>
        <taxon>Viridiplantae</taxon>
        <taxon>Streptophyta</taxon>
        <taxon>Embryophyta</taxon>
        <taxon>Tracheophyta</taxon>
        <taxon>Spermatophyta</taxon>
        <taxon>Magnoliopsida</taxon>
        <taxon>eudicotyledons</taxon>
        <taxon>Gunneridae</taxon>
        <taxon>Pentapetalae</taxon>
        <taxon>rosids</taxon>
        <taxon>malvids</taxon>
        <taxon>Brassicales</taxon>
        <taxon>Brassicaceae</taxon>
        <taxon>Brassiceae</taxon>
        <taxon>Brassica</taxon>
    </lineage>
</organism>
<proteinExistence type="predicted"/>
<reference evidence="2" key="1">
    <citation type="submission" date="2019-12" db="EMBL/GenBank/DDBJ databases">
        <title>Genome sequencing and annotation of Brassica cretica.</title>
        <authorList>
            <person name="Studholme D.J."/>
            <person name="Sarris P.F."/>
        </authorList>
    </citation>
    <scope>NUCLEOTIDE SEQUENCE</scope>
    <source>
        <strain evidence="2">PFS-001/15</strain>
        <tissue evidence="2">Leaf</tissue>
    </source>
</reference>
<feature type="compositionally biased region" description="Basic and acidic residues" evidence="1">
    <location>
        <begin position="37"/>
        <end position="50"/>
    </location>
</feature>
<accession>A0A8S9G566</accession>
<name>A0A8S9G566_BRACR</name>
<dbReference type="AlphaFoldDB" id="A0A8S9G566"/>
<evidence type="ECO:0000313" key="3">
    <source>
        <dbReference type="Proteomes" id="UP000712281"/>
    </source>
</evidence>
<feature type="region of interest" description="Disordered" evidence="1">
    <location>
        <begin position="21"/>
        <end position="68"/>
    </location>
</feature>
<evidence type="ECO:0000256" key="1">
    <source>
        <dbReference type="SAM" id="MobiDB-lite"/>
    </source>
</evidence>
<protein>
    <submittedName>
        <fullName evidence="2">Uncharacterized protein</fullName>
    </submittedName>
</protein>
<dbReference type="EMBL" id="QGKW02002228">
    <property type="protein sequence ID" value="KAF2539646.1"/>
    <property type="molecule type" value="Genomic_DNA"/>
</dbReference>
<gene>
    <name evidence="2" type="ORF">F2Q68_00019662</name>
</gene>
<evidence type="ECO:0000313" key="2">
    <source>
        <dbReference type="EMBL" id="KAF2539646.1"/>
    </source>
</evidence>
<comment type="caution">
    <text evidence="2">The sequence shown here is derived from an EMBL/GenBank/DDBJ whole genome shotgun (WGS) entry which is preliminary data.</text>
</comment>
<dbReference type="Proteomes" id="UP000712281">
    <property type="component" value="Unassembled WGS sequence"/>
</dbReference>
<sequence length="68" mass="7445">MIESSAYEQVEVPNELLSLVASSQTMGTRRGSSKVVAEGEDRGNTEEAADRRRRGSDALHSGELPRRN</sequence>